<feature type="transmembrane region" description="Helical" evidence="15">
    <location>
        <begin position="187"/>
        <end position="211"/>
    </location>
</feature>
<evidence type="ECO:0000259" key="17">
    <source>
        <dbReference type="Pfam" id="PF07686"/>
    </source>
</evidence>
<evidence type="ECO:0000256" key="15">
    <source>
        <dbReference type="SAM" id="Phobius"/>
    </source>
</evidence>
<dbReference type="Gene3D" id="2.60.40.10">
    <property type="entry name" value="Immunoglobulins"/>
    <property type="match status" value="1"/>
</dbReference>
<keyword evidence="4 16" id="KW-0732">Signal</keyword>
<evidence type="ECO:0000256" key="12">
    <source>
        <dbReference type="ARBA" id="ARBA00023288"/>
    </source>
</evidence>
<name>A0A852B398_9CORV</name>
<keyword evidence="2" id="KW-1003">Cell membrane</keyword>
<evidence type="ECO:0000256" key="3">
    <source>
        <dbReference type="ARBA" id="ARBA00022692"/>
    </source>
</evidence>
<comment type="caution">
    <text evidence="18">The sequence shown here is derived from an EMBL/GenBank/DDBJ whole genome shotgun (WGS) entry which is preliminary data.</text>
</comment>
<dbReference type="GO" id="GO:0045065">
    <property type="term" value="P:cytotoxic T cell differentiation"/>
    <property type="evidence" value="ECO:0007669"/>
    <property type="project" value="TreeGrafter"/>
</dbReference>
<reference evidence="18" key="1">
    <citation type="submission" date="2019-10" db="EMBL/GenBank/DDBJ databases">
        <title>Bird 10,000 Genomes (B10K) Project - Family phase.</title>
        <authorList>
            <person name="Zhang G."/>
        </authorList>
    </citation>
    <scope>NUCLEOTIDE SEQUENCE</scope>
    <source>
        <strain evidence="18">B10K-DU-002-57</strain>
        <tissue evidence="18">Muscle</tissue>
    </source>
</reference>
<feature type="non-terminal residue" evidence="18">
    <location>
        <position position="213"/>
    </location>
</feature>
<dbReference type="InterPro" id="IPR013106">
    <property type="entry name" value="Ig_V-set"/>
</dbReference>
<keyword evidence="6 15" id="KW-1133">Transmembrane helix</keyword>
<evidence type="ECO:0000256" key="2">
    <source>
        <dbReference type="ARBA" id="ARBA00022475"/>
    </source>
</evidence>
<dbReference type="PANTHER" id="PTHR10441:SF2">
    <property type="entry name" value="T-CELL SURFACE GLYCOPROTEIN CD8 ALPHA CHAIN"/>
    <property type="match status" value="1"/>
</dbReference>
<accession>A0A852B398</accession>
<dbReference type="AlphaFoldDB" id="A0A852B398"/>
<keyword evidence="19" id="KW-1185">Reference proteome</keyword>
<feature type="signal peptide" evidence="16">
    <location>
        <begin position="1"/>
        <end position="21"/>
    </location>
</feature>
<dbReference type="Proteomes" id="UP000614263">
    <property type="component" value="Unassembled WGS sequence"/>
</dbReference>
<evidence type="ECO:0000256" key="11">
    <source>
        <dbReference type="ARBA" id="ARBA00023180"/>
    </source>
</evidence>
<dbReference type="PANTHER" id="PTHR10441">
    <property type="entry name" value="CD8 ALPHA CHAIN"/>
    <property type="match status" value="1"/>
</dbReference>
<evidence type="ECO:0000256" key="1">
    <source>
        <dbReference type="ARBA" id="ARBA00004251"/>
    </source>
</evidence>
<feature type="compositionally biased region" description="Polar residues" evidence="14">
    <location>
        <begin position="147"/>
        <end position="161"/>
    </location>
</feature>
<evidence type="ECO:0000256" key="13">
    <source>
        <dbReference type="ARBA" id="ARBA00023319"/>
    </source>
</evidence>
<keyword evidence="11" id="KW-0325">Glycoprotein</keyword>
<evidence type="ECO:0000256" key="14">
    <source>
        <dbReference type="SAM" id="MobiDB-lite"/>
    </source>
</evidence>
<dbReference type="GO" id="GO:0002456">
    <property type="term" value="P:T cell mediated immunity"/>
    <property type="evidence" value="ECO:0007669"/>
    <property type="project" value="TreeGrafter"/>
</dbReference>
<keyword evidence="10" id="KW-1015">Disulfide bond</keyword>
<dbReference type="InterPro" id="IPR015468">
    <property type="entry name" value="CD8_asu"/>
</dbReference>
<dbReference type="SUPFAM" id="SSF48726">
    <property type="entry name" value="Immunoglobulin"/>
    <property type="match status" value="1"/>
</dbReference>
<gene>
    <name evidence="18" type="primary">Cd8a</name>
    <name evidence="18" type="ORF">CHLCYA_R10273</name>
</gene>
<evidence type="ECO:0000256" key="8">
    <source>
        <dbReference type="ARBA" id="ARBA00023136"/>
    </source>
</evidence>
<sequence>MDTSPALLLLLSLGFCEYGHGVVQPLHRRAKENPSTESNALDISQLRVGQRLELDCQTYKDSGASWIHQDRSGTLHFIAFISSLARVTFEGNQRTSPRFEASKDNTIYRLVVKSFTPRDEGRYFCVMNFNQLLYFSPGQRASLPVTTTVAPSTPGATPTRNITEDPKLQTPDPEGRMQEDLNFFCHIFIWVPLAGACLLLLIALVITIVLCQR</sequence>
<feature type="region of interest" description="Disordered" evidence="14">
    <location>
        <begin position="147"/>
        <end position="173"/>
    </location>
</feature>
<protein>
    <submittedName>
        <fullName evidence="18">CD8A protein</fullName>
    </submittedName>
</protein>
<proteinExistence type="predicted"/>
<evidence type="ECO:0000256" key="16">
    <source>
        <dbReference type="SAM" id="SignalP"/>
    </source>
</evidence>
<dbReference type="InterPro" id="IPR036179">
    <property type="entry name" value="Ig-like_dom_sf"/>
</dbReference>
<evidence type="ECO:0000256" key="10">
    <source>
        <dbReference type="ARBA" id="ARBA00023157"/>
    </source>
</evidence>
<evidence type="ECO:0000313" key="19">
    <source>
        <dbReference type="Proteomes" id="UP000614263"/>
    </source>
</evidence>
<evidence type="ECO:0000256" key="7">
    <source>
        <dbReference type="ARBA" id="ARBA00023130"/>
    </source>
</evidence>
<evidence type="ECO:0000313" key="18">
    <source>
        <dbReference type="EMBL" id="NXP63776.1"/>
    </source>
</evidence>
<keyword evidence="7" id="KW-1064">Adaptive immunity</keyword>
<dbReference type="GO" id="GO:0009897">
    <property type="term" value="C:external side of plasma membrane"/>
    <property type="evidence" value="ECO:0007669"/>
    <property type="project" value="TreeGrafter"/>
</dbReference>
<feature type="compositionally biased region" description="Basic and acidic residues" evidence="14">
    <location>
        <begin position="162"/>
        <end position="173"/>
    </location>
</feature>
<comment type="subcellular location">
    <subcellularLocation>
        <location evidence="1">Cell membrane</location>
        <topology evidence="1">Single-pass type I membrane protein</topology>
    </subcellularLocation>
</comment>
<feature type="domain" description="Immunoglobulin V-set" evidence="17">
    <location>
        <begin position="48"/>
        <end position="138"/>
    </location>
</feature>
<keyword evidence="3 15" id="KW-0812">Transmembrane</keyword>
<keyword evidence="13" id="KW-0393">Immunoglobulin domain</keyword>
<dbReference type="GO" id="GO:0007166">
    <property type="term" value="P:cell surface receptor signaling pathway"/>
    <property type="evidence" value="ECO:0007669"/>
    <property type="project" value="TreeGrafter"/>
</dbReference>
<keyword evidence="12" id="KW-0449">Lipoprotein</keyword>
<evidence type="ECO:0000256" key="4">
    <source>
        <dbReference type="ARBA" id="ARBA00022729"/>
    </source>
</evidence>
<organism evidence="18 19">
    <name type="scientific">Chloropsis cyanopogon</name>
    <dbReference type="NCBI Taxonomy" id="1218682"/>
    <lineage>
        <taxon>Eukaryota</taxon>
        <taxon>Metazoa</taxon>
        <taxon>Chordata</taxon>
        <taxon>Craniata</taxon>
        <taxon>Vertebrata</taxon>
        <taxon>Euteleostomi</taxon>
        <taxon>Archelosauria</taxon>
        <taxon>Archosauria</taxon>
        <taxon>Dinosauria</taxon>
        <taxon>Saurischia</taxon>
        <taxon>Theropoda</taxon>
        <taxon>Coelurosauria</taxon>
        <taxon>Aves</taxon>
        <taxon>Neognathae</taxon>
        <taxon>Neoaves</taxon>
        <taxon>Telluraves</taxon>
        <taxon>Australaves</taxon>
        <taxon>Passeriformes</taxon>
        <taxon>Corvoidea</taxon>
        <taxon>Irenidae</taxon>
        <taxon>Chloropsis</taxon>
    </lineage>
</organism>
<evidence type="ECO:0000256" key="9">
    <source>
        <dbReference type="ARBA" id="ARBA00023139"/>
    </source>
</evidence>
<keyword evidence="8 15" id="KW-0472">Membrane</keyword>
<dbReference type="EMBL" id="WEZZ01022436">
    <property type="protein sequence ID" value="NXP63776.1"/>
    <property type="molecule type" value="Genomic_DNA"/>
</dbReference>
<feature type="chain" id="PRO_5032447060" evidence="16">
    <location>
        <begin position="22"/>
        <end position="213"/>
    </location>
</feature>
<dbReference type="InterPro" id="IPR013783">
    <property type="entry name" value="Ig-like_fold"/>
</dbReference>
<evidence type="ECO:0000256" key="5">
    <source>
        <dbReference type="ARBA" id="ARBA00022859"/>
    </source>
</evidence>
<evidence type="ECO:0000256" key="6">
    <source>
        <dbReference type="ARBA" id="ARBA00022989"/>
    </source>
</evidence>
<dbReference type="Pfam" id="PF07686">
    <property type="entry name" value="V-set"/>
    <property type="match status" value="1"/>
</dbReference>
<keyword evidence="9" id="KW-0564">Palmitate</keyword>
<keyword evidence="5" id="KW-0391">Immunity</keyword>
<feature type="non-terminal residue" evidence="18">
    <location>
        <position position="1"/>
    </location>
</feature>